<dbReference type="SMART" id="SM00365">
    <property type="entry name" value="LRR_SD22"/>
    <property type="match status" value="2"/>
</dbReference>
<gene>
    <name evidence="1" type="ORF">SNEC2469_LOCUS35073</name>
</gene>
<name>A0A813CK59_9DINO</name>
<dbReference type="EMBL" id="CAJNJA010099696">
    <property type="protein sequence ID" value="CAE7943482.1"/>
    <property type="molecule type" value="Genomic_DNA"/>
</dbReference>
<comment type="caution">
    <text evidence="1">The sequence shown here is derived from an EMBL/GenBank/DDBJ whole genome shotgun (WGS) entry which is preliminary data.</text>
</comment>
<evidence type="ECO:0000313" key="2">
    <source>
        <dbReference type="Proteomes" id="UP000601435"/>
    </source>
</evidence>
<proteinExistence type="predicted"/>
<organism evidence="1 2">
    <name type="scientific">Symbiodinium necroappetens</name>
    <dbReference type="NCBI Taxonomy" id="1628268"/>
    <lineage>
        <taxon>Eukaryota</taxon>
        <taxon>Sar</taxon>
        <taxon>Alveolata</taxon>
        <taxon>Dinophyceae</taxon>
        <taxon>Suessiales</taxon>
        <taxon>Symbiodiniaceae</taxon>
        <taxon>Symbiodinium</taxon>
    </lineage>
</organism>
<keyword evidence="2" id="KW-1185">Reference proteome</keyword>
<dbReference type="PROSITE" id="PS51450">
    <property type="entry name" value="LRR"/>
    <property type="match status" value="2"/>
</dbReference>
<protein>
    <submittedName>
        <fullName evidence="1">Uncharacterized protein</fullName>
    </submittedName>
</protein>
<dbReference type="SUPFAM" id="SSF52058">
    <property type="entry name" value="L domain-like"/>
    <property type="match status" value="1"/>
</dbReference>
<dbReference type="InterPro" id="IPR001611">
    <property type="entry name" value="Leu-rich_rpt"/>
</dbReference>
<dbReference type="Gene3D" id="3.80.10.10">
    <property type="entry name" value="Ribonuclease Inhibitor"/>
    <property type="match status" value="1"/>
</dbReference>
<reference evidence="1" key="1">
    <citation type="submission" date="2021-02" db="EMBL/GenBank/DDBJ databases">
        <authorList>
            <person name="Dougan E. K."/>
            <person name="Rhodes N."/>
            <person name="Thang M."/>
            <person name="Chan C."/>
        </authorList>
    </citation>
    <scope>NUCLEOTIDE SEQUENCE</scope>
</reference>
<dbReference type="InterPro" id="IPR032675">
    <property type="entry name" value="LRR_dom_sf"/>
</dbReference>
<evidence type="ECO:0000313" key="1">
    <source>
        <dbReference type="EMBL" id="CAE7943482.1"/>
    </source>
</evidence>
<dbReference type="AlphaFoldDB" id="A0A813CK59"/>
<sequence length="508" mass="56824">MENLDGLSQLVSVDLSFNKISKVQDLSGTPKLERLMLKANPISKIQDLEGLKASRSLRHLSFQNVDNSDACPVCSLPEYAKSLRSLCPELLALDSKRLRLPDLDREIRRLDEQNAVDIPEPRPWFSAEELDLGEMQTSEVIEEALKDRIGEFEAAMADCKQVFREAYSADRRQQDAEAAQAVRERQSVWQLRCKLDQSRREARLVARALQHQYADVKRLEAATRQESQYAAQLESKAAQLLASSPAVELRFQGEGELESLHDENRCLLRDIRGLRQSEKERRGEALRLLETAEDCAAVAEVPVDLLGAVGWGQLEVQEAQLSLARTSAARSCAAEEHDSLLWALHSTRQEHRVKVAQLATDESAALSASAERRHFTAEIAACCEAAVFLRNEYNELQAESAREQEDEKACSIELPELESRQETCSRDLLTESFLLNQSREAAQSLRGQVGQIDAALSSAAARRRGLVAEEWRGDALQAAGLRELEVQTSELQSVAALNLKQIRESRTL</sequence>
<dbReference type="Proteomes" id="UP000601435">
    <property type="component" value="Unassembled WGS sequence"/>
</dbReference>
<dbReference type="OrthoDB" id="433501at2759"/>
<accession>A0A813CK59</accession>